<name>A0ABT0FIM4_9MICO</name>
<evidence type="ECO:0000313" key="1">
    <source>
        <dbReference type="EMBL" id="MCK2037905.1"/>
    </source>
</evidence>
<organism evidence="1 2">
    <name type="scientific">Microbacterium croceum</name>
    <dbReference type="NCBI Taxonomy" id="2851645"/>
    <lineage>
        <taxon>Bacteria</taxon>
        <taxon>Bacillati</taxon>
        <taxon>Actinomycetota</taxon>
        <taxon>Actinomycetes</taxon>
        <taxon>Micrococcales</taxon>
        <taxon>Microbacteriaceae</taxon>
        <taxon>Microbacterium</taxon>
    </lineage>
</organism>
<dbReference type="RefSeq" id="WP_247631263.1">
    <property type="nucleotide sequence ID" value="NZ_JAHWXN010000002.1"/>
</dbReference>
<gene>
    <name evidence="1" type="ORF">KZC51_17385</name>
</gene>
<reference evidence="1 2" key="1">
    <citation type="submission" date="2021-06" db="EMBL/GenBank/DDBJ databases">
        <title>Genome-based taxonomic framework of Microbacterium strains isolated from marine environment, the description of four new species and reclassification of four preexisting species.</title>
        <authorList>
            <person name="Lee S.D."/>
            <person name="Kim S.-M."/>
            <person name="Byeon Y.-S."/>
            <person name="Yang H.L."/>
            <person name="Kim I.S."/>
        </authorList>
    </citation>
    <scope>NUCLEOTIDE SEQUENCE [LARGE SCALE GENOMIC DNA]</scope>
    <source>
        <strain evidence="1 2">SSW1-49</strain>
    </source>
</reference>
<protein>
    <recommendedName>
        <fullName evidence="3">DUF1269 domain-containing family protein</fullName>
    </recommendedName>
</protein>
<dbReference type="Proteomes" id="UP001300096">
    <property type="component" value="Unassembled WGS sequence"/>
</dbReference>
<proteinExistence type="predicted"/>
<sequence>MANDRFAGPVDFLVFVFDEHADLGTGLVALLERVESGLIEILDIEFVARGADGGAVKRAIADLDGITGVDLRVFEGVESGVLDAVDLAAIAAELHRGQVALAIVYEDRSLAAAAEAWVTVGGAELFSGGVDIADLESALEERKPA</sequence>
<evidence type="ECO:0000313" key="2">
    <source>
        <dbReference type="Proteomes" id="UP001300096"/>
    </source>
</evidence>
<dbReference type="EMBL" id="JAHWXN010000002">
    <property type="protein sequence ID" value="MCK2037905.1"/>
    <property type="molecule type" value="Genomic_DNA"/>
</dbReference>
<evidence type="ECO:0008006" key="3">
    <source>
        <dbReference type="Google" id="ProtNLM"/>
    </source>
</evidence>
<keyword evidence="2" id="KW-1185">Reference proteome</keyword>
<comment type="caution">
    <text evidence="1">The sequence shown here is derived from an EMBL/GenBank/DDBJ whole genome shotgun (WGS) entry which is preliminary data.</text>
</comment>
<accession>A0ABT0FIM4</accession>